<name>A0A5J4WMI4_9EUKA</name>
<sequence length="128" mass="14999">MNDGSWLNYKEKVYEILISNDRNIFTGKEGLSIEEDTNAAVQLEVIIDDDVEKEEEEKDDKQKEKDLLSVLLQALLLELWPFLKQKSKKPTSSYGPEMRARDLPMENKFPQNSHSFDEFNQVMQSNNW</sequence>
<gene>
    <name evidence="1" type="ORF">EZS28_008704</name>
</gene>
<evidence type="ECO:0000313" key="1">
    <source>
        <dbReference type="EMBL" id="KAA6395772.1"/>
    </source>
</evidence>
<proteinExistence type="predicted"/>
<reference evidence="1 2" key="1">
    <citation type="submission" date="2019-03" db="EMBL/GenBank/DDBJ databases">
        <title>Single cell metagenomics reveals metabolic interactions within the superorganism composed of flagellate Streblomastix strix and complex community of Bacteroidetes bacteria on its surface.</title>
        <authorList>
            <person name="Treitli S.C."/>
            <person name="Kolisko M."/>
            <person name="Husnik F."/>
            <person name="Keeling P."/>
            <person name="Hampl V."/>
        </authorList>
    </citation>
    <scope>NUCLEOTIDE SEQUENCE [LARGE SCALE GENOMIC DNA]</scope>
    <source>
        <strain evidence="1">ST1C</strain>
    </source>
</reference>
<dbReference type="AlphaFoldDB" id="A0A5J4WMI4"/>
<comment type="caution">
    <text evidence="1">The sequence shown here is derived from an EMBL/GenBank/DDBJ whole genome shotgun (WGS) entry which is preliminary data.</text>
</comment>
<evidence type="ECO:0000313" key="2">
    <source>
        <dbReference type="Proteomes" id="UP000324800"/>
    </source>
</evidence>
<protein>
    <submittedName>
        <fullName evidence="1">Uncharacterized protein</fullName>
    </submittedName>
</protein>
<organism evidence="1 2">
    <name type="scientific">Streblomastix strix</name>
    <dbReference type="NCBI Taxonomy" id="222440"/>
    <lineage>
        <taxon>Eukaryota</taxon>
        <taxon>Metamonada</taxon>
        <taxon>Preaxostyla</taxon>
        <taxon>Oxymonadida</taxon>
        <taxon>Streblomastigidae</taxon>
        <taxon>Streblomastix</taxon>
    </lineage>
</organism>
<dbReference type="Proteomes" id="UP000324800">
    <property type="component" value="Unassembled WGS sequence"/>
</dbReference>
<accession>A0A5J4WMI4</accession>
<dbReference type="EMBL" id="SNRW01001596">
    <property type="protein sequence ID" value="KAA6395772.1"/>
    <property type="molecule type" value="Genomic_DNA"/>
</dbReference>